<dbReference type="SUPFAM" id="SSF53756">
    <property type="entry name" value="UDP-Glycosyltransferase/glycogen phosphorylase"/>
    <property type="match status" value="1"/>
</dbReference>
<evidence type="ECO:0000313" key="1">
    <source>
        <dbReference type="EMBL" id="SVA79998.1"/>
    </source>
</evidence>
<dbReference type="Pfam" id="PF13692">
    <property type="entry name" value="Glyco_trans_1_4"/>
    <property type="match status" value="1"/>
</dbReference>
<name>A0A381YSH7_9ZZZZ</name>
<dbReference type="AlphaFoldDB" id="A0A381YSH7"/>
<accession>A0A381YSH7</accession>
<dbReference type="Gene3D" id="3.40.50.2000">
    <property type="entry name" value="Glycogen Phosphorylase B"/>
    <property type="match status" value="1"/>
</dbReference>
<protein>
    <recommendedName>
        <fullName evidence="2">Glycosyl transferase family 1 domain-containing protein</fullName>
    </recommendedName>
</protein>
<gene>
    <name evidence="1" type="ORF">METZ01_LOCUS132852</name>
</gene>
<feature type="non-terminal residue" evidence="1">
    <location>
        <position position="66"/>
    </location>
</feature>
<proteinExistence type="predicted"/>
<evidence type="ECO:0008006" key="2">
    <source>
        <dbReference type="Google" id="ProtNLM"/>
    </source>
</evidence>
<dbReference type="EMBL" id="UINC01018955">
    <property type="protein sequence ID" value="SVA79998.1"/>
    <property type="molecule type" value="Genomic_DNA"/>
</dbReference>
<reference evidence="1" key="1">
    <citation type="submission" date="2018-05" db="EMBL/GenBank/DDBJ databases">
        <authorList>
            <person name="Lanie J.A."/>
            <person name="Ng W.-L."/>
            <person name="Kazmierczak K.M."/>
            <person name="Andrzejewski T.M."/>
            <person name="Davidsen T.M."/>
            <person name="Wayne K.J."/>
            <person name="Tettelin H."/>
            <person name="Glass J.I."/>
            <person name="Rusch D."/>
            <person name="Podicherti R."/>
            <person name="Tsui H.-C.T."/>
            <person name="Winkler M.E."/>
        </authorList>
    </citation>
    <scope>NUCLEOTIDE SEQUENCE</scope>
</reference>
<sequence length="66" mass="7082">MEVAAEAARSNVDVRFQGWLPRVEALRWLKHASVLIFPSHGPESLSRVLLEAAVLGVPTAAMDTGG</sequence>
<organism evidence="1">
    <name type="scientific">marine metagenome</name>
    <dbReference type="NCBI Taxonomy" id="408172"/>
    <lineage>
        <taxon>unclassified sequences</taxon>
        <taxon>metagenomes</taxon>
        <taxon>ecological metagenomes</taxon>
    </lineage>
</organism>